<dbReference type="EMBL" id="AWWV01012780">
    <property type="protein sequence ID" value="OMO64556.1"/>
    <property type="molecule type" value="Genomic_DNA"/>
</dbReference>
<organism evidence="2 3">
    <name type="scientific">Corchorus capsularis</name>
    <name type="common">Jute</name>
    <dbReference type="NCBI Taxonomy" id="210143"/>
    <lineage>
        <taxon>Eukaryota</taxon>
        <taxon>Viridiplantae</taxon>
        <taxon>Streptophyta</taxon>
        <taxon>Embryophyta</taxon>
        <taxon>Tracheophyta</taxon>
        <taxon>Spermatophyta</taxon>
        <taxon>Magnoliopsida</taxon>
        <taxon>eudicotyledons</taxon>
        <taxon>Gunneridae</taxon>
        <taxon>Pentapetalae</taxon>
        <taxon>rosids</taxon>
        <taxon>malvids</taxon>
        <taxon>Malvales</taxon>
        <taxon>Malvaceae</taxon>
        <taxon>Grewioideae</taxon>
        <taxon>Apeibeae</taxon>
        <taxon>Corchorus</taxon>
    </lineage>
</organism>
<comment type="caution">
    <text evidence="2">The sequence shown here is derived from an EMBL/GenBank/DDBJ whole genome shotgun (WGS) entry which is preliminary data.</text>
</comment>
<proteinExistence type="predicted"/>
<accession>A0A1R3H2T3</accession>
<dbReference type="Proteomes" id="UP000188268">
    <property type="component" value="Unassembled WGS sequence"/>
</dbReference>
<keyword evidence="3" id="KW-1185">Reference proteome</keyword>
<gene>
    <name evidence="2" type="ORF">CCACVL1_21674</name>
</gene>
<protein>
    <submittedName>
        <fullName evidence="2">Uncharacterized protein</fullName>
    </submittedName>
</protein>
<dbReference type="AlphaFoldDB" id="A0A1R3H2T3"/>
<feature type="chain" id="PRO_5012164329" evidence="1">
    <location>
        <begin position="23"/>
        <end position="56"/>
    </location>
</feature>
<reference evidence="2 3" key="1">
    <citation type="submission" date="2013-09" db="EMBL/GenBank/DDBJ databases">
        <title>Corchorus capsularis genome sequencing.</title>
        <authorList>
            <person name="Alam M."/>
            <person name="Haque M.S."/>
            <person name="Islam M.S."/>
            <person name="Emdad E.M."/>
            <person name="Islam M.M."/>
            <person name="Ahmed B."/>
            <person name="Halim A."/>
            <person name="Hossen Q.M.M."/>
            <person name="Hossain M.Z."/>
            <person name="Ahmed R."/>
            <person name="Khan M.M."/>
            <person name="Islam R."/>
            <person name="Rashid M.M."/>
            <person name="Khan S.A."/>
            <person name="Rahman M.S."/>
            <person name="Alam M."/>
        </authorList>
    </citation>
    <scope>NUCLEOTIDE SEQUENCE [LARGE SCALE GENOMIC DNA]</scope>
    <source>
        <strain evidence="3">cv. CVL-1</strain>
        <tissue evidence="2">Whole seedling</tissue>
    </source>
</reference>
<sequence>MAIRFHLSQLLFSVSVPAVSSPHPIQTHFVGVSGSRRRFGLSLGGVLLWDEWSNKV</sequence>
<feature type="signal peptide" evidence="1">
    <location>
        <begin position="1"/>
        <end position="22"/>
    </location>
</feature>
<name>A0A1R3H2T3_COCAP</name>
<evidence type="ECO:0000313" key="3">
    <source>
        <dbReference type="Proteomes" id="UP000188268"/>
    </source>
</evidence>
<dbReference type="Gramene" id="OMO64556">
    <property type="protein sequence ID" value="OMO64556"/>
    <property type="gene ID" value="CCACVL1_21674"/>
</dbReference>
<evidence type="ECO:0000313" key="2">
    <source>
        <dbReference type="EMBL" id="OMO64556.1"/>
    </source>
</evidence>
<keyword evidence="1" id="KW-0732">Signal</keyword>
<evidence type="ECO:0000256" key="1">
    <source>
        <dbReference type="SAM" id="SignalP"/>
    </source>
</evidence>